<keyword evidence="7" id="KW-0808">Transferase</keyword>
<keyword evidence="9 12" id="KW-0863">Zinc-finger</keyword>
<feature type="domain" description="RING-type" evidence="14">
    <location>
        <begin position="91"/>
        <end position="131"/>
    </location>
</feature>
<feature type="region of interest" description="Disordered" evidence="13">
    <location>
        <begin position="361"/>
        <end position="383"/>
    </location>
</feature>
<keyword evidence="17" id="KW-1185">Reference proteome</keyword>
<feature type="compositionally biased region" description="Low complexity" evidence="13">
    <location>
        <begin position="644"/>
        <end position="661"/>
    </location>
</feature>
<evidence type="ECO:0000256" key="3">
    <source>
        <dbReference type="ARBA" id="ARBA00004906"/>
    </source>
</evidence>
<evidence type="ECO:0000256" key="1">
    <source>
        <dbReference type="ARBA" id="ARBA00000900"/>
    </source>
</evidence>
<feature type="region of interest" description="Disordered" evidence="13">
    <location>
        <begin position="1"/>
        <end position="84"/>
    </location>
</feature>
<evidence type="ECO:0000313" key="17">
    <source>
        <dbReference type="Proteomes" id="UP000650833"/>
    </source>
</evidence>
<evidence type="ECO:0000256" key="4">
    <source>
        <dbReference type="ARBA" id="ARBA00012483"/>
    </source>
</evidence>
<dbReference type="Pfam" id="PF25447">
    <property type="entry name" value="RING_ZNF598"/>
    <property type="match status" value="1"/>
</dbReference>
<dbReference type="PANTHER" id="PTHR22938">
    <property type="entry name" value="ZINC FINGER PROTEIN 598"/>
    <property type="match status" value="1"/>
</dbReference>
<dbReference type="Pfam" id="PF23230">
    <property type="entry name" value="zf-C2H2_13"/>
    <property type="match status" value="1"/>
</dbReference>
<comment type="subcellular location">
    <subcellularLocation>
        <location evidence="2">Cytoplasm</location>
    </subcellularLocation>
</comment>
<feature type="region of interest" description="Disordered" evidence="13">
    <location>
        <begin position="641"/>
        <end position="674"/>
    </location>
</feature>
<dbReference type="EMBL" id="JAEPRC010000543">
    <property type="protein sequence ID" value="KAG2195091.1"/>
    <property type="molecule type" value="Genomic_DNA"/>
</dbReference>
<evidence type="ECO:0000256" key="13">
    <source>
        <dbReference type="SAM" id="MobiDB-lite"/>
    </source>
</evidence>
<dbReference type="GO" id="GO:0008270">
    <property type="term" value="F:zinc ion binding"/>
    <property type="evidence" value="ECO:0007669"/>
    <property type="project" value="UniProtKB-KW"/>
</dbReference>
<dbReference type="InterPro" id="IPR056437">
    <property type="entry name" value="Znf-C2H2_ZNF598/HEL2"/>
</dbReference>
<keyword evidence="5" id="KW-0963">Cytoplasm</keyword>
<dbReference type="PROSITE" id="PS50157">
    <property type="entry name" value="ZINC_FINGER_C2H2_2"/>
    <property type="match status" value="1"/>
</dbReference>
<proteinExistence type="inferred from homology"/>
<dbReference type="InterPro" id="IPR013083">
    <property type="entry name" value="Znf_RING/FYVE/PHD"/>
</dbReference>
<evidence type="ECO:0000256" key="5">
    <source>
        <dbReference type="ARBA" id="ARBA00022490"/>
    </source>
</evidence>
<evidence type="ECO:0000256" key="11">
    <source>
        <dbReference type="ARBA" id="ARBA00035113"/>
    </source>
</evidence>
<dbReference type="EC" id="2.3.2.27" evidence="4"/>
<reference evidence="16" key="1">
    <citation type="submission" date="2020-12" db="EMBL/GenBank/DDBJ databases">
        <title>Metabolic potential, ecology and presence of endohyphal bacteria is reflected in genomic diversity of Mucoromycotina.</title>
        <authorList>
            <person name="Muszewska A."/>
            <person name="Okrasinska A."/>
            <person name="Steczkiewicz K."/>
            <person name="Drgas O."/>
            <person name="Orlowska M."/>
            <person name="Perlinska-Lenart U."/>
            <person name="Aleksandrzak-Piekarczyk T."/>
            <person name="Szatraj K."/>
            <person name="Zielenkiewicz U."/>
            <person name="Pilsyk S."/>
            <person name="Malc E."/>
            <person name="Mieczkowski P."/>
            <person name="Kruszewska J.S."/>
            <person name="Biernat P."/>
            <person name="Pawlowska J."/>
        </authorList>
    </citation>
    <scope>NUCLEOTIDE SEQUENCE</scope>
    <source>
        <strain evidence="16">CBS 226.32</strain>
    </source>
</reference>
<organism evidence="16 17">
    <name type="scientific">Mucor plumbeus</name>
    <dbReference type="NCBI Taxonomy" id="97098"/>
    <lineage>
        <taxon>Eukaryota</taxon>
        <taxon>Fungi</taxon>
        <taxon>Fungi incertae sedis</taxon>
        <taxon>Mucoromycota</taxon>
        <taxon>Mucoromycotina</taxon>
        <taxon>Mucoromycetes</taxon>
        <taxon>Mucorales</taxon>
        <taxon>Mucorineae</taxon>
        <taxon>Mucoraceae</taxon>
        <taxon>Mucor</taxon>
    </lineage>
</organism>
<dbReference type="Pfam" id="PF23202">
    <property type="entry name" value="PAH_ZNF598"/>
    <property type="match status" value="1"/>
</dbReference>
<keyword evidence="6" id="KW-0597">Phosphoprotein</keyword>
<feature type="compositionally biased region" description="Low complexity" evidence="13">
    <location>
        <begin position="1"/>
        <end position="18"/>
    </location>
</feature>
<accession>A0A8H7QP27</accession>
<dbReference type="Gene3D" id="3.30.40.10">
    <property type="entry name" value="Zinc/RING finger domain, C3HC4 (zinc finger)"/>
    <property type="match status" value="1"/>
</dbReference>
<dbReference type="PANTHER" id="PTHR22938:SF0">
    <property type="entry name" value="E3 UBIQUITIN-PROTEIN LIGASE ZNF598"/>
    <property type="match status" value="1"/>
</dbReference>
<dbReference type="PROSITE" id="PS50089">
    <property type="entry name" value="ZF_RING_2"/>
    <property type="match status" value="1"/>
</dbReference>
<dbReference type="GO" id="GO:0005737">
    <property type="term" value="C:cytoplasm"/>
    <property type="evidence" value="ECO:0007669"/>
    <property type="project" value="UniProtKB-SubCell"/>
</dbReference>
<evidence type="ECO:0000256" key="7">
    <source>
        <dbReference type="ARBA" id="ARBA00022679"/>
    </source>
</evidence>
<name>A0A8H7QP27_9FUNG</name>
<dbReference type="CDD" id="cd16615">
    <property type="entry name" value="RING-HC_ZNF598"/>
    <property type="match status" value="1"/>
</dbReference>
<dbReference type="GO" id="GO:0043022">
    <property type="term" value="F:ribosome binding"/>
    <property type="evidence" value="ECO:0007669"/>
    <property type="project" value="TreeGrafter"/>
</dbReference>
<dbReference type="InterPro" id="IPR013087">
    <property type="entry name" value="Znf_C2H2_type"/>
</dbReference>
<evidence type="ECO:0000313" key="16">
    <source>
        <dbReference type="EMBL" id="KAG2195091.1"/>
    </source>
</evidence>
<evidence type="ECO:0000256" key="2">
    <source>
        <dbReference type="ARBA" id="ARBA00004496"/>
    </source>
</evidence>
<feature type="region of interest" description="Disordered" evidence="13">
    <location>
        <begin position="405"/>
        <end position="445"/>
    </location>
</feature>
<dbReference type="InterPro" id="IPR057634">
    <property type="entry name" value="PAH_ZNF598/HEL2"/>
</dbReference>
<sequence>MEANSSNNNANSSSSTETNNRKRNNYRRRNNNNGNKKTEDGKKTRSTTADSSKTNAQQQGSKQQEKKPLKGFKKNPKEDEEQEDDPEGEVCFICTRPIDYYAVAPCDHRTCHLCTLRLRVLYKTNNCAYCKAEAKRVVFTNNSEKPYEDYKRDDTPFYDKKHGIRFEVEDMYKDTMVLLQYNCPEQDCEEAFENWNELKRHIKQAHDRLCCDLCLRNKKIFSHEHTLYTQSQLQKHYREGDASFNKDDETGFTGHPECVFCKTRFYGADELFEHCRDKHEKCHLCERKGIQHQYYANYDSLEKHFKKEHLLCQYKECLDNKFVVFDSDIDLKAHEVNEHGNSLSRHQRAKQAEARRVDVNLNYSSNNSQQQRNSSNNNNRQRNFNLSAEDFPDIHGSVVSSLPSQMASASLSEQEQWPTLGEDTTISGRASPGGGGSGSETESGIVSRHAAALDRVADIFKNVEKVIKFRQATTKFTSLSIDADTYVNTIFDLCGKDAELTAKVLTGAKDLIDNRTLRTNVIHIWNKKKNPSSSLSTTTDDNSSPRVLVVNPASKQKRQQAISNKKKPGVWDKVASAAIDAGAFNSVPFPPTQSKTPWSGTSTPRTNSDGDLQQLFPALPSAGPSRRAELDNLLRKSNRNAWGESSMATSESEFSSDNNNDTINRKKKGKKGKQVLFRVGL</sequence>
<feature type="region of interest" description="Disordered" evidence="13">
    <location>
        <begin position="584"/>
        <end position="607"/>
    </location>
</feature>
<comment type="pathway">
    <text evidence="3">Protein modification; protein ubiquitination.</text>
</comment>
<dbReference type="InterPro" id="IPR001841">
    <property type="entry name" value="Znf_RING"/>
</dbReference>
<feature type="compositionally biased region" description="Polar residues" evidence="13">
    <location>
        <begin position="405"/>
        <end position="426"/>
    </location>
</feature>
<feature type="compositionally biased region" description="Basic residues" evidence="13">
    <location>
        <begin position="21"/>
        <end position="30"/>
    </location>
</feature>
<evidence type="ECO:0000256" key="10">
    <source>
        <dbReference type="ARBA" id="ARBA00022833"/>
    </source>
</evidence>
<feature type="domain" description="C2H2-type" evidence="15">
    <location>
        <begin position="181"/>
        <end position="206"/>
    </location>
</feature>
<dbReference type="GO" id="GO:0061630">
    <property type="term" value="F:ubiquitin protein ligase activity"/>
    <property type="evidence" value="ECO:0007669"/>
    <property type="project" value="UniProtKB-EC"/>
</dbReference>
<evidence type="ECO:0000256" key="8">
    <source>
        <dbReference type="ARBA" id="ARBA00022723"/>
    </source>
</evidence>
<protein>
    <recommendedName>
        <fullName evidence="4">RING-type E3 ubiquitin transferase</fullName>
        <ecNumber evidence="4">2.3.2.27</ecNumber>
    </recommendedName>
</protein>
<dbReference type="GO" id="GO:0072344">
    <property type="term" value="P:rescue of stalled ribosome"/>
    <property type="evidence" value="ECO:0007669"/>
    <property type="project" value="InterPro"/>
</dbReference>
<dbReference type="AlphaFoldDB" id="A0A8H7QP27"/>
<evidence type="ECO:0000256" key="6">
    <source>
        <dbReference type="ARBA" id="ARBA00022553"/>
    </source>
</evidence>
<dbReference type="SUPFAM" id="SSF57850">
    <property type="entry name" value="RING/U-box"/>
    <property type="match status" value="1"/>
</dbReference>
<dbReference type="Proteomes" id="UP000650833">
    <property type="component" value="Unassembled WGS sequence"/>
</dbReference>
<dbReference type="InterPro" id="IPR041888">
    <property type="entry name" value="RING-HC_ZNF598/HEL2"/>
</dbReference>
<comment type="caution">
    <text evidence="16">The sequence shown here is derived from an EMBL/GenBank/DDBJ whole genome shotgun (WGS) entry which is preliminary data.</text>
</comment>
<dbReference type="PROSITE" id="PS00028">
    <property type="entry name" value="ZINC_FINGER_C2H2_1"/>
    <property type="match status" value="2"/>
</dbReference>
<dbReference type="OrthoDB" id="3838338at2759"/>
<comment type="catalytic activity">
    <reaction evidence="1">
        <text>S-ubiquitinyl-[E2 ubiquitin-conjugating enzyme]-L-cysteine + [acceptor protein]-L-lysine = [E2 ubiquitin-conjugating enzyme]-L-cysteine + N(6)-ubiquitinyl-[acceptor protein]-L-lysine.</text>
        <dbReference type="EC" id="2.3.2.27"/>
    </reaction>
</comment>
<comment type="similarity">
    <text evidence="11">Belongs to the ZNF598/HEL2 family.</text>
</comment>
<dbReference type="InterPro" id="IPR044288">
    <property type="entry name" value="ZNF598/HEL2"/>
</dbReference>
<evidence type="ECO:0000259" key="15">
    <source>
        <dbReference type="PROSITE" id="PS50157"/>
    </source>
</evidence>
<gene>
    <name evidence="16" type="ORF">INT46_003407</name>
</gene>
<evidence type="ECO:0000256" key="12">
    <source>
        <dbReference type="PROSITE-ProRule" id="PRU00042"/>
    </source>
</evidence>
<evidence type="ECO:0000256" key="9">
    <source>
        <dbReference type="ARBA" id="ARBA00022771"/>
    </source>
</evidence>
<feature type="compositionally biased region" description="Polar residues" evidence="13">
    <location>
        <begin position="592"/>
        <end position="607"/>
    </location>
</feature>
<evidence type="ECO:0000259" key="14">
    <source>
        <dbReference type="PROSITE" id="PS50089"/>
    </source>
</evidence>
<keyword evidence="10" id="KW-0862">Zinc</keyword>
<dbReference type="SMART" id="SM00355">
    <property type="entry name" value="ZnF_C2H2"/>
    <property type="match status" value="4"/>
</dbReference>
<dbReference type="GO" id="GO:0016567">
    <property type="term" value="P:protein ubiquitination"/>
    <property type="evidence" value="ECO:0007669"/>
    <property type="project" value="TreeGrafter"/>
</dbReference>
<keyword evidence="8" id="KW-0479">Metal-binding</keyword>
<feature type="compositionally biased region" description="Polar residues" evidence="13">
    <location>
        <begin position="46"/>
        <end position="62"/>
    </location>
</feature>